<sequence length="611" mass="64731">MQNDVETWTEGSAIVFDHYDTRVYRLLRPTPIVEDNEVTVLLGCYGDSGEPLTAGTAGVYWSPREANGELSSGSDKKFEWNSKSTSAVSTNLLADKDSFKQFLGGGGAGIQLKDGSFVLPVQALKGDGTKVSLVILAESTSYGWKFSEEVSDADCLQPAVLEWEENELLMMTSCADGSRRVYRSAAEGTSWREAVGTLSRVWGNSQNRAGDGVQGGFISATIGGRKVILFSQPVYSAGAKEEKGQLHLWLTDMKRIYDVGPISTQEENAAASTLLHTAPEDEEEVDGEGGKLYCAYEVTAEDKRSIVFVELKAELQNIKKVLDAWEEKDRHVVESYNCTGGTCLQPQDAGVGAGALTEGLAGFLSNTSTGNLWKDGYLCVDATVHGGAEGAPGGLRFKGAGAGAEWPVGKQGQVQRYYFANYAFTLVAKVTINAVPGDGSSGSIPLMGAKMNGGDNSVLIGLSCTRDNKWEVTFNGRRRTLSTDDDVKWEEGKTYRVALAMGQHGGGLAAYVGGASISDSEEKEAGSTVSAEVNNLLKSRSISHFYFGGGSGGAGDAGGGIDVTVADVLLYSRLLSGAELAALTKTPAARPGRDAETGVSDRRDAPPSADV</sequence>
<dbReference type="OrthoDB" id="252182at2759"/>
<feature type="compositionally biased region" description="Basic and acidic residues" evidence="2">
    <location>
        <begin position="591"/>
        <end position="605"/>
    </location>
</feature>
<keyword evidence="6" id="KW-1185">Reference proteome</keyword>
<gene>
    <name evidence="5" type="ORF">TRSC58_07135</name>
</gene>
<dbReference type="EMBL" id="AUPL01007135">
    <property type="protein sequence ID" value="ESL05231.1"/>
    <property type="molecule type" value="Genomic_DNA"/>
</dbReference>
<proteinExistence type="predicted"/>
<organism evidence="5 6">
    <name type="scientific">Trypanosoma rangeli SC58</name>
    <dbReference type="NCBI Taxonomy" id="429131"/>
    <lineage>
        <taxon>Eukaryota</taxon>
        <taxon>Discoba</taxon>
        <taxon>Euglenozoa</taxon>
        <taxon>Kinetoplastea</taxon>
        <taxon>Metakinetoplastina</taxon>
        <taxon>Trypanosomatida</taxon>
        <taxon>Trypanosomatidae</taxon>
        <taxon>Trypanosoma</taxon>
        <taxon>Herpetosoma</taxon>
    </lineage>
</organism>
<dbReference type="GO" id="GO:0009313">
    <property type="term" value="P:oligosaccharide catabolic process"/>
    <property type="evidence" value="ECO:0007669"/>
    <property type="project" value="TreeGrafter"/>
</dbReference>
<feature type="domain" description="Sialidase" evidence="3">
    <location>
        <begin position="3"/>
        <end position="297"/>
    </location>
</feature>
<name>A0A061ITT9_TRYRA</name>
<dbReference type="VEuPathDB" id="TriTrypDB:TRSC58_07135"/>
<dbReference type="PANTHER" id="PTHR10628:SF30">
    <property type="entry name" value="EXO-ALPHA-SIALIDASE"/>
    <property type="match status" value="1"/>
</dbReference>
<dbReference type="Gene3D" id="2.60.120.200">
    <property type="match status" value="1"/>
</dbReference>
<dbReference type="SUPFAM" id="SSF50939">
    <property type="entry name" value="Sialidases"/>
    <property type="match status" value="1"/>
</dbReference>
<evidence type="ECO:0000256" key="2">
    <source>
        <dbReference type="SAM" id="MobiDB-lite"/>
    </source>
</evidence>
<dbReference type="Gene3D" id="2.120.10.10">
    <property type="match status" value="1"/>
</dbReference>
<dbReference type="InterPro" id="IPR026856">
    <property type="entry name" value="Sialidase_fam"/>
</dbReference>
<evidence type="ECO:0000259" key="4">
    <source>
        <dbReference type="Pfam" id="PF22925"/>
    </source>
</evidence>
<feature type="region of interest" description="Disordered" evidence="2">
    <location>
        <begin position="585"/>
        <end position="611"/>
    </location>
</feature>
<dbReference type="SUPFAM" id="SSF49899">
    <property type="entry name" value="Concanavalin A-like lectins/glucanases"/>
    <property type="match status" value="1"/>
</dbReference>
<dbReference type="Pfam" id="PF22925">
    <property type="entry name" value="TS_C"/>
    <property type="match status" value="1"/>
</dbReference>
<evidence type="ECO:0000313" key="5">
    <source>
        <dbReference type="EMBL" id="ESL05231.1"/>
    </source>
</evidence>
<evidence type="ECO:0000256" key="1">
    <source>
        <dbReference type="ARBA" id="ARBA00022737"/>
    </source>
</evidence>
<dbReference type="AlphaFoldDB" id="A0A061ITT9"/>
<evidence type="ECO:0000259" key="3">
    <source>
        <dbReference type="Pfam" id="PF13859"/>
    </source>
</evidence>
<dbReference type="Proteomes" id="UP000031737">
    <property type="component" value="Unassembled WGS sequence"/>
</dbReference>
<dbReference type="GO" id="GO:0005737">
    <property type="term" value="C:cytoplasm"/>
    <property type="evidence" value="ECO:0007669"/>
    <property type="project" value="TreeGrafter"/>
</dbReference>
<reference evidence="5 6" key="1">
    <citation type="submission" date="2013-07" db="EMBL/GenBank/DDBJ databases">
        <authorList>
            <person name="Stoco P.H."/>
            <person name="Wagner G."/>
            <person name="Gerber A."/>
            <person name="Zaha A."/>
            <person name="Thompson C."/>
            <person name="Bartholomeu D.C."/>
            <person name="Luckemeyer D.D."/>
            <person name="Bahia D."/>
            <person name="Loreto E."/>
            <person name="Prestes E.B."/>
            <person name="Lima F.M."/>
            <person name="Rodrigues-Luiz G."/>
            <person name="Vallejo G.A."/>
            <person name="Filho J.F."/>
            <person name="Monteiro K.M."/>
            <person name="Tyler K.M."/>
            <person name="de Almeida L.G."/>
            <person name="Ortiz M.F."/>
            <person name="Siervo M.A."/>
            <person name="de Moraes M.H."/>
            <person name="Cunha O.L."/>
            <person name="Mendonca-Neto R."/>
            <person name="Silva R."/>
            <person name="Teixeira S.M."/>
            <person name="Murta S.M."/>
            <person name="Sincero T.C."/>
            <person name="Mendes T.A."/>
            <person name="Urmenyi T.P."/>
            <person name="Silva V.G."/>
            <person name="da Rocha W.D."/>
            <person name="Andersson B."/>
            <person name="Romanha A.J."/>
            <person name="Steindel M."/>
            <person name="de Vasconcelos A.T."/>
            <person name="Grisard E.C."/>
        </authorList>
    </citation>
    <scope>NUCLEOTIDE SEQUENCE [LARGE SCALE GENOMIC DNA]</scope>
    <source>
        <strain evidence="5 6">SC58</strain>
    </source>
</reference>
<dbReference type="InterPro" id="IPR008377">
    <property type="entry name" value="Sialidase_trypan"/>
</dbReference>
<dbReference type="CDD" id="cd15482">
    <property type="entry name" value="Sialidase_non-viral"/>
    <property type="match status" value="1"/>
</dbReference>
<dbReference type="InterPro" id="IPR011040">
    <property type="entry name" value="Sialidase"/>
</dbReference>
<keyword evidence="1" id="KW-0677">Repeat</keyword>
<dbReference type="PRINTS" id="PR01803">
    <property type="entry name" value="TCSIALIDASE"/>
</dbReference>
<protein>
    <submittedName>
        <fullName evidence="5">Trans-sialidase</fullName>
    </submittedName>
</protein>
<dbReference type="GO" id="GO:0004308">
    <property type="term" value="F:exo-alpha-sialidase activity"/>
    <property type="evidence" value="ECO:0007669"/>
    <property type="project" value="InterPro"/>
</dbReference>
<dbReference type="InterPro" id="IPR036278">
    <property type="entry name" value="Sialidase_sf"/>
</dbReference>
<feature type="domain" description="Trans-sialidase C-terminal" evidence="4">
    <location>
        <begin position="357"/>
        <end position="576"/>
    </location>
</feature>
<dbReference type="Pfam" id="PF13859">
    <property type="entry name" value="BNR_3"/>
    <property type="match status" value="1"/>
</dbReference>
<dbReference type="GO" id="GO:0006689">
    <property type="term" value="P:ganglioside catabolic process"/>
    <property type="evidence" value="ECO:0007669"/>
    <property type="project" value="TreeGrafter"/>
</dbReference>
<dbReference type="PANTHER" id="PTHR10628">
    <property type="entry name" value="SIALIDASE"/>
    <property type="match status" value="1"/>
</dbReference>
<dbReference type="InterPro" id="IPR013320">
    <property type="entry name" value="ConA-like_dom_sf"/>
</dbReference>
<dbReference type="InterPro" id="IPR055239">
    <property type="entry name" value="TS_C"/>
</dbReference>
<comment type="caution">
    <text evidence="5">The sequence shown here is derived from an EMBL/GenBank/DDBJ whole genome shotgun (WGS) entry which is preliminary data.</text>
</comment>
<feature type="non-terminal residue" evidence="5">
    <location>
        <position position="611"/>
    </location>
</feature>
<accession>A0A061ITT9</accession>
<dbReference type="GO" id="GO:0016020">
    <property type="term" value="C:membrane"/>
    <property type="evidence" value="ECO:0007669"/>
    <property type="project" value="TreeGrafter"/>
</dbReference>
<evidence type="ECO:0000313" key="6">
    <source>
        <dbReference type="Proteomes" id="UP000031737"/>
    </source>
</evidence>